<evidence type="ECO:0000259" key="2">
    <source>
        <dbReference type="Pfam" id="PF08327"/>
    </source>
</evidence>
<dbReference type="RefSeq" id="WP_284390622.1">
    <property type="nucleotide sequence ID" value="NZ_BSNK01000002.1"/>
</dbReference>
<organism evidence="3 4">
    <name type="scientific">Algimonas ampicilliniresistens</name>
    <dbReference type="NCBI Taxonomy" id="1298735"/>
    <lineage>
        <taxon>Bacteria</taxon>
        <taxon>Pseudomonadati</taxon>
        <taxon>Pseudomonadota</taxon>
        <taxon>Alphaproteobacteria</taxon>
        <taxon>Maricaulales</taxon>
        <taxon>Robiginitomaculaceae</taxon>
        <taxon>Algimonas</taxon>
    </lineage>
</organism>
<reference evidence="3" key="1">
    <citation type="journal article" date="2014" name="Int. J. Syst. Evol. Microbiol.">
        <title>Complete genome of a new Firmicutes species belonging to the dominant human colonic microbiota ('Ruminococcus bicirculans') reveals two chromosomes and a selective capacity to utilize plant glucans.</title>
        <authorList>
            <consortium name="NISC Comparative Sequencing Program"/>
            <person name="Wegmann U."/>
            <person name="Louis P."/>
            <person name="Goesmann A."/>
            <person name="Henrissat B."/>
            <person name="Duncan S.H."/>
            <person name="Flint H.J."/>
        </authorList>
    </citation>
    <scope>NUCLEOTIDE SEQUENCE</scope>
    <source>
        <strain evidence="3">NBRC 108219</strain>
    </source>
</reference>
<dbReference type="CDD" id="cd08899">
    <property type="entry name" value="SRPBCC_CalC_Aha1-like_6"/>
    <property type="match status" value="1"/>
</dbReference>
<dbReference type="Pfam" id="PF08327">
    <property type="entry name" value="AHSA1"/>
    <property type="match status" value="1"/>
</dbReference>
<name>A0ABQ5VA49_9PROT</name>
<dbReference type="Proteomes" id="UP001161391">
    <property type="component" value="Unassembled WGS sequence"/>
</dbReference>
<dbReference type="EMBL" id="BSNK01000002">
    <property type="protein sequence ID" value="GLQ24330.1"/>
    <property type="molecule type" value="Genomic_DNA"/>
</dbReference>
<protein>
    <recommendedName>
        <fullName evidence="2">Activator of Hsp90 ATPase homologue 1/2-like C-terminal domain-containing protein</fullName>
    </recommendedName>
</protein>
<dbReference type="InterPro" id="IPR023393">
    <property type="entry name" value="START-like_dom_sf"/>
</dbReference>
<keyword evidence="4" id="KW-1185">Reference proteome</keyword>
<comment type="caution">
    <text evidence="3">The sequence shown here is derived from an EMBL/GenBank/DDBJ whole genome shotgun (WGS) entry which is preliminary data.</text>
</comment>
<dbReference type="SUPFAM" id="SSF55961">
    <property type="entry name" value="Bet v1-like"/>
    <property type="match status" value="1"/>
</dbReference>
<evidence type="ECO:0000256" key="1">
    <source>
        <dbReference type="ARBA" id="ARBA00006817"/>
    </source>
</evidence>
<evidence type="ECO:0000313" key="4">
    <source>
        <dbReference type="Proteomes" id="UP001161391"/>
    </source>
</evidence>
<accession>A0ABQ5VA49</accession>
<sequence>MMMNSETLSEAKGRLVFRRHLPSPPKTVWRFLVEDKKRGEWLCRGLVEPHAGGRIEFKFDPEEFGQFRPPDKSPTAYTAEFEGQVVTYDPDHKLAFTWPSAGDLEDSLITITLTPNGDGTNLELIHERVVRESDLIGSAAGWHTHLELLECRLSRQMAPNFFTRHDELEAEYEARLKALRSERET</sequence>
<dbReference type="Gene3D" id="3.30.530.20">
    <property type="match status" value="1"/>
</dbReference>
<feature type="domain" description="Activator of Hsp90 ATPase homologue 1/2-like C-terminal" evidence="2">
    <location>
        <begin position="24"/>
        <end position="150"/>
    </location>
</feature>
<comment type="similarity">
    <text evidence="1">Belongs to the AHA1 family.</text>
</comment>
<dbReference type="InterPro" id="IPR013538">
    <property type="entry name" value="ASHA1/2-like_C"/>
</dbReference>
<proteinExistence type="inferred from homology"/>
<reference evidence="3" key="2">
    <citation type="submission" date="2023-01" db="EMBL/GenBank/DDBJ databases">
        <title>Draft genome sequence of Algimonas ampicilliniresistens strain NBRC 108219.</title>
        <authorList>
            <person name="Sun Q."/>
            <person name="Mori K."/>
        </authorList>
    </citation>
    <scope>NUCLEOTIDE SEQUENCE</scope>
    <source>
        <strain evidence="3">NBRC 108219</strain>
    </source>
</reference>
<evidence type="ECO:0000313" key="3">
    <source>
        <dbReference type="EMBL" id="GLQ24330.1"/>
    </source>
</evidence>
<gene>
    <name evidence="3" type="ORF">GCM10007853_22040</name>
</gene>